<feature type="transmembrane region" description="Helical" evidence="4">
    <location>
        <begin position="44"/>
        <end position="64"/>
    </location>
</feature>
<accession>A0A6A6A045</accession>
<keyword evidence="4" id="KW-0812">Transmembrane</keyword>
<dbReference type="AlphaFoldDB" id="A0A6A6A045"/>
<dbReference type="EMBL" id="ML977520">
    <property type="protein sequence ID" value="KAF2124327.1"/>
    <property type="molecule type" value="Genomic_DNA"/>
</dbReference>
<dbReference type="RefSeq" id="XP_033518720.1">
    <property type="nucleotide sequence ID" value="XM_033672097.1"/>
</dbReference>
<dbReference type="PANTHER" id="PTHR33365:SF4">
    <property type="entry name" value="CYCLOCHLOROTINE BIOSYNTHESIS PROTEIN O"/>
    <property type="match status" value="1"/>
</dbReference>
<dbReference type="GO" id="GO:0043386">
    <property type="term" value="P:mycotoxin biosynthetic process"/>
    <property type="evidence" value="ECO:0007669"/>
    <property type="project" value="InterPro"/>
</dbReference>
<dbReference type="Pfam" id="PF11807">
    <property type="entry name" value="UstYa"/>
    <property type="match status" value="1"/>
</dbReference>
<feature type="compositionally biased region" description="Low complexity" evidence="3">
    <location>
        <begin position="9"/>
        <end position="21"/>
    </location>
</feature>
<evidence type="ECO:0000256" key="4">
    <source>
        <dbReference type="SAM" id="Phobius"/>
    </source>
</evidence>
<evidence type="ECO:0000256" key="1">
    <source>
        <dbReference type="ARBA" id="ARBA00004685"/>
    </source>
</evidence>
<dbReference type="GeneID" id="54412529"/>
<evidence type="ECO:0000256" key="3">
    <source>
        <dbReference type="SAM" id="MobiDB-lite"/>
    </source>
</evidence>
<comment type="similarity">
    <text evidence="2">Belongs to the ustYa family.</text>
</comment>
<evidence type="ECO:0000313" key="6">
    <source>
        <dbReference type="Proteomes" id="UP000799771"/>
    </source>
</evidence>
<dbReference type="OrthoDB" id="3687641at2759"/>
<protein>
    <recommendedName>
        <fullName evidence="7">Tat pathway signal sequence</fullName>
    </recommendedName>
</protein>
<sequence>MESKKHSYHPVSSSDDVSYSTTNDDERAILQLQRSRSRWIPSPLLASIVVLNLLVTALIVIALTRKPTDQQCTKQLSVYSPAIEAVEYIEYDFAAEFNSTNAYRGPPTPEREEAWYNLTYKHAVEIPADKILGLNRSESDNLKHVPEEVGTGYVAILEVFHQLHCLNMIRMFTWYQSGKYPGVPDGLTESELKNRMHVDHCIDALRLAIQCFGDVTPVFIRLGGHAGAKADFNSHHKCRNFDRIEGWIDENWSVN</sequence>
<evidence type="ECO:0000256" key="2">
    <source>
        <dbReference type="ARBA" id="ARBA00035112"/>
    </source>
</evidence>
<keyword evidence="4" id="KW-0472">Membrane</keyword>
<dbReference type="InterPro" id="IPR021765">
    <property type="entry name" value="UstYa-like"/>
</dbReference>
<organism evidence="5 6">
    <name type="scientific">Dothidotthia symphoricarpi CBS 119687</name>
    <dbReference type="NCBI Taxonomy" id="1392245"/>
    <lineage>
        <taxon>Eukaryota</taxon>
        <taxon>Fungi</taxon>
        <taxon>Dikarya</taxon>
        <taxon>Ascomycota</taxon>
        <taxon>Pezizomycotina</taxon>
        <taxon>Dothideomycetes</taxon>
        <taxon>Pleosporomycetidae</taxon>
        <taxon>Pleosporales</taxon>
        <taxon>Dothidotthiaceae</taxon>
        <taxon>Dothidotthia</taxon>
    </lineage>
</organism>
<gene>
    <name evidence="5" type="ORF">P153DRAFT_412028</name>
</gene>
<evidence type="ECO:0000313" key="5">
    <source>
        <dbReference type="EMBL" id="KAF2124327.1"/>
    </source>
</evidence>
<dbReference type="Proteomes" id="UP000799771">
    <property type="component" value="Unassembled WGS sequence"/>
</dbReference>
<evidence type="ECO:0008006" key="7">
    <source>
        <dbReference type="Google" id="ProtNLM"/>
    </source>
</evidence>
<comment type="pathway">
    <text evidence="1">Mycotoxin biosynthesis.</text>
</comment>
<keyword evidence="4" id="KW-1133">Transmembrane helix</keyword>
<proteinExistence type="inferred from homology"/>
<feature type="region of interest" description="Disordered" evidence="3">
    <location>
        <begin position="1"/>
        <end position="21"/>
    </location>
</feature>
<reference evidence="5" key="1">
    <citation type="journal article" date="2020" name="Stud. Mycol.">
        <title>101 Dothideomycetes genomes: a test case for predicting lifestyles and emergence of pathogens.</title>
        <authorList>
            <person name="Haridas S."/>
            <person name="Albert R."/>
            <person name="Binder M."/>
            <person name="Bloem J."/>
            <person name="Labutti K."/>
            <person name="Salamov A."/>
            <person name="Andreopoulos B."/>
            <person name="Baker S."/>
            <person name="Barry K."/>
            <person name="Bills G."/>
            <person name="Bluhm B."/>
            <person name="Cannon C."/>
            <person name="Castanera R."/>
            <person name="Culley D."/>
            <person name="Daum C."/>
            <person name="Ezra D."/>
            <person name="Gonzalez J."/>
            <person name="Henrissat B."/>
            <person name="Kuo A."/>
            <person name="Liang C."/>
            <person name="Lipzen A."/>
            <person name="Lutzoni F."/>
            <person name="Magnuson J."/>
            <person name="Mondo S."/>
            <person name="Nolan M."/>
            <person name="Ohm R."/>
            <person name="Pangilinan J."/>
            <person name="Park H.-J."/>
            <person name="Ramirez L."/>
            <person name="Alfaro M."/>
            <person name="Sun H."/>
            <person name="Tritt A."/>
            <person name="Yoshinaga Y."/>
            <person name="Zwiers L.-H."/>
            <person name="Turgeon B."/>
            <person name="Goodwin S."/>
            <person name="Spatafora J."/>
            <person name="Crous P."/>
            <person name="Grigoriev I."/>
        </authorList>
    </citation>
    <scope>NUCLEOTIDE SEQUENCE</scope>
    <source>
        <strain evidence="5">CBS 119687</strain>
    </source>
</reference>
<dbReference type="PANTHER" id="PTHR33365">
    <property type="entry name" value="YALI0B05434P"/>
    <property type="match status" value="1"/>
</dbReference>
<name>A0A6A6A045_9PLEO</name>
<keyword evidence="6" id="KW-1185">Reference proteome</keyword>